<dbReference type="RefSeq" id="WP_157306296.1">
    <property type="nucleotide sequence ID" value="NZ_WRXN01000004.1"/>
</dbReference>
<name>A0A7K1U3L3_9BACT</name>
<evidence type="ECO:0000256" key="1">
    <source>
        <dbReference type="ARBA" id="ARBA00007274"/>
    </source>
</evidence>
<comment type="similarity">
    <text evidence="1">Belongs to the transferase hexapeptide repeat family.</text>
</comment>
<dbReference type="Gene3D" id="3.40.50.20">
    <property type="match status" value="1"/>
</dbReference>
<keyword evidence="5" id="KW-0808">Transferase</keyword>
<dbReference type="PANTHER" id="PTHR43300:SF7">
    <property type="entry name" value="UDP-N-ACETYLBACILLOSAMINE N-ACETYLTRANSFERASE"/>
    <property type="match status" value="1"/>
</dbReference>
<dbReference type="NCBIfam" id="TIGR03570">
    <property type="entry name" value="NeuD_NnaD"/>
    <property type="match status" value="1"/>
</dbReference>
<keyword evidence="6" id="KW-1185">Reference proteome</keyword>
<evidence type="ECO:0000259" key="4">
    <source>
        <dbReference type="Pfam" id="PF17836"/>
    </source>
</evidence>
<protein>
    <submittedName>
        <fullName evidence="5">Acetyltransferase</fullName>
    </submittedName>
</protein>
<dbReference type="AlphaFoldDB" id="A0A7K1U3L3"/>
<feature type="binding site" evidence="3">
    <location>
        <position position="75"/>
    </location>
    <ligand>
        <name>substrate</name>
    </ligand>
</feature>
<dbReference type="Proteomes" id="UP000461730">
    <property type="component" value="Unassembled WGS sequence"/>
</dbReference>
<reference evidence="5 6" key="1">
    <citation type="submission" date="2019-12" db="EMBL/GenBank/DDBJ databases">
        <title>Chitinophaga sp. strain ysch24 (GDMCC 1.1355), whole genome shotgun sequence.</title>
        <authorList>
            <person name="Zhang X."/>
        </authorList>
    </citation>
    <scope>NUCLEOTIDE SEQUENCE [LARGE SCALE GENOMIC DNA]</scope>
    <source>
        <strain evidence="6">ysch24</strain>
    </source>
</reference>
<dbReference type="CDD" id="cd03360">
    <property type="entry name" value="LbH_AT_putative"/>
    <property type="match status" value="1"/>
</dbReference>
<dbReference type="SUPFAM" id="SSF51161">
    <property type="entry name" value="Trimeric LpxA-like enzymes"/>
    <property type="match status" value="1"/>
</dbReference>
<dbReference type="InterPro" id="IPR020019">
    <property type="entry name" value="AcTrfase_PglD-like"/>
</dbReference>
<evidence type="ECO:0000313" key="6">
    <source>
        <dbReference type="Proteomes" id="UP000461730"/>
    </source>
</evidence>
<feature type="site" description="Increases basicity of active site His" evidence="2">
    <location>
        <position position="144"/>
    </location>
</feature>
<accession>A0A7K1U3L3</accession>
<dbReference type="EMBL" id="WRXN01000004">
    <property type="protein sequence ID" value="MVT08876.1"/>
    <property type="molecule type" value="Genomic_DNA"/>
</dbReference>
<evidence type="ECO:0000313" key="5">
    <source>
        <dbReference type="EMBL" id="MVT08876.1"/>
    </source>
</evidence>
<dbReference type="Gene3D" id="2.160.10.10">
    <property type="entry name" value="Hexapeptide repeat proteins"/>
    <property type="match status" value="1"/>
</dbReference>
<evidence type="ECO:0000256" key="2">
    <source>
        <dbReference type="PIRSR" id="PIRSR620019-1"/>
    </source>
</evidence>
<dbReference type="InterPro" id="IPR050179">
    <property type="entry name" value="Trans_hexapeptide_repeat"/>
</dbReference>
<dbReference type="Pfam" id="PF17836">
    <property type="entry name" value="PglD_N"/>
    <property type="match status" value="1"/>
</dbReference>
<evidence type="ECO:0000256" key="3">
    <source>
        <dbReference type="PIRSR" id="PIRSR620019-2"/>
    </source>
</evidence>
<organism evidence="5 6">
    <name type="scientific">Chitinophaga tropicalis</name>
    <dbReference type="NCBI Taxonomy" id="2683588"/>
    <lineage>
        <taxon>Bacteria</taxon>
        <taxon>Pseudomonadati</taxon>
        <taxon>Bacteroidota</taxon>
        <taxon>Chitinophagia</taxon>
        <taxon>Chitinophagales</taxon>
        <taxon>Chitinophagaceae</taxon>
        <taxon>Chitinophaga</taxon>
    </lineage>
</organism>
<sequence>MKQIAIYGAGGFGREVKMLIDQINDVNSKHSQLEFVGFYDDGMEKGHMVNGYPVLGGTIELNSISEDLGIVVAVGNPKAKKNIIGNLTNKHIWYPVLIHPSVFIGRDDVTIGEGSIICAGCLITVNIRIGRHVILNLGCTVGHDTVIGDYSSFMPSVNISGEVNIAECVYGGTGAKIINRSDIGEETTIGMGAIVAKSLPPKCTAVGIPAKPVKFHD</sequence>
<feature type="domain" description="PglD N-terminal" evidence="4">
    <location>
        <begin position="3"/>
        <end position="85"/>
    </location>
</feature>
<feature type="active site" description="Proton acceptor" evidence="2">
    <location>
        <position position="143"/>
    </location>
</feature>
<dbReference type="InterPro" id="IPR011004">
    <property type="entry name" value="Trimer_LpxA-like_sf"/>
</dbReference>
<gene>
    <name evidence="5" type="ORF">GO493_11440</name>
</gene>
<proteinExistence type="inferred from homology"/>
<dbReference type="InterPro" id="IPR041561">
    <property type="entry name" value="PglD_N"/>
</dbReference>
<dbReference type="PANTHER" id="PTHR43300">
    <property type="entry name" value="ACETYLTRANSFERASE"/>
    <property type="match status" value="1"/>
</dbReference>
<comment type="caution">
    <text evidence="5">The sequence shown here is derived from an EMBL/GenBank/DDBJ whole genome shotgun (WGS) entry which is preliminary data.</text>
</comment>
<dbReference type="GO" id="GO:0016740">
    <property type="term" value="F:transferase activity"/>
    <property type="evidence" value="ECO:0007669"/>
    <property type="project" value="UniProtKB-KW"/>
</dbReference>